<dbReference type="AlphaFoldDB" id="A0A4P9VZP8"/>
<feature type="coiled-coil region" evidence="1">
    <location>
        <begin position="116"/>
        <end position="143"/>
    </location>
</feature>
<accession>A0A4P9VZP8</accession>
<proteinExistence type="predicted"/>
<protein>
    <submittedName>
        <fullName evidence="2">Uncharacterized protein</fullName>
    </submittedName>
</protein>
<dbReference type="Proteomes" id="UP000269721">
    <property type="component" value="Unassembled WGS sequence"/>
</dbReference>
<name>A0A4P9VZP8_9FUNG</name>
<keyword evidence="1" id="KW-0175">Coiled coil</keyword>
<evidence type="ECO:0000313" key="2">
    <source>
        <dbReference type="EMBL" id="RKO84822.1"/>
    </source>
</evidence>
<evidence type="ECO:0000313" key="3">
    <source>
        <dbReference type="Proteomes" id="UP000269721"/>
    </source>
</evidence>
<evidence type="ECO:0000256" key="1">
    <source>
        <dbReference type="SAM" id="Coils"/>
    </source>
</evidence>
<dbReference type="EMBL" id="KZ999697">
    <property type="protein sequence ID" value="RKO84822.1"/>
    <property type="molecule type" value="Genomic_DNA"/>
</dbReference>
<reference evidence="3" key="1">
    <citation type="journal article" date="2018" name="Nat. Microbiol.">
        <title>Leveraging single-cell genomics to expand the fungal tree of life.</title>
        <authorList>
            <person name="Ahrendt S.R."/>
            <person name="Quandt C.A."/>
            <person name="Ciobanu D."/>
            <person name="Clum A."/>
            <person name="Salamov A."/>
            <person name="Andreopoulos B."/>
            <person name="Cheng J.F."/>
            <person name="Woyke T."/>
            <person name="Pelin A."/>
            <person name="Henrissat B."/>
            <person name="Reynolds N.K."/>
            <person name="Benny G.L."/>
            <person name="Smith M.E."/>
            <person name="James T.Y."/>
            <person name="Grigoriev I.V."/>
        </authorList>
    </citation>
    <scope>NUCLEOTIDE SEQUENCE [LARGE SCALE GENOMIC DNA]</scope>
</reference>
<gene>
    <name evidence="2" type="ORF">BDK51DRAFT_48330</name>
</gene>
<sequence>MGDVPLDVLKIFGCVECRTSEQQDRASAPPLETVSRLGGTHRVAALLLAEIAPLSDDERVVPTLLDGEIAHLSPDESEIALEPKAGVPTQNEALHHSLASAEVATSAELAEVVVQRDMLQASLLASEEEKKLLEAQIETLEQGAAARMNAEENERAIDDDVCEPRKLVLAQPSQVDELKRAHTEEAQALLDELAAFKAEKEDNLAVLSTLAAKIDELEAQPVDNSAESRVGLAALAAKHKEASADLKLMVEQRTLEILAEAKKES</sequence>
<keyword evidence="3" id="KW-1185">Reference proteome</keyword>
<organism evidence="2 3">
    <name type="scientific">Blyttiomyces helicus</name>
    <dbReference type="NCBI Taxonomy" id="388810"/>
    <lineage>
        <taxon>Eukaryota</taxon>
        <taxon>Fungi</taxon>
        <taxon>Fungi incertae sedis</taxon>
        <taxon>Chytridiomycota</taxon>
        <taxon>Chytridiomycota incertae sedis</taxon>
        <taxon>Chytridiomycetes</taxon>
        <taxon>Chytridiomycetes incertae sedis</taxon>
        <taxon>Blyttiomyces</taxon>
    </lineage>
</organism>